<organism evidence="1 2">
    <name type="scientific">Sphingobium yanoikuyae</name>
    <name type="common">Sphingomonas yanoikuyae</name>
    <dbReference type="NCBI Taxonomy" id="13690"/>
    <lineage>
        <taxon>Bacteria</taxon>
        <taxon>Pseudomonadati</taxon>
        <taxon>Pseudomonadota</taxon>
        <taxon>Alphaproteobacteria</taxon>
        <taxon>Sphingomonadales</taxon>
        <taxon>Sphingomonadaceae</taxon>
        <taxon>Sphingobium</taxon>
    </lineage>
</organism>
<keyword evidence="1" id="KW-0614">Plasmid</keyword>
<gene>
    <name evidence="1" type="ORF">HH800_28360</name>
</gene>
<name>A0A6M4GFQ8_SPHYA</name>
<dbReference type="Proteomes" id="UP000502611">
    <property type="component" value="Plasmid p-B-Sy"/>
</dbReference>
<protein>
    <submittedName>
        <fullName evidence="1">Uncharacterized protein</fullName>
    </submittedName>
</protein>
<reference evidence="1 2" key="1">
    <citation type="submission" date="2020-04" db="EMBL/GenBank/DDBJ databases">
        <title>The Whole Genome Analysis of High salt-tolerant Sphingobium yanoikuyae YC-XJ2 with Aryl organophosphorus flame retardants (aryl-OPFRs)-degrading capacity and characteristics of Related phosphotriesterase.</title>
        <authorList>
            <person name="Li X."/>
        </authorList>
    </citation>
    <scope>NUCLEOTIDE SEQUENCE [LARGE SCALE GENOMIC DNA]</scope>
    <source>
        <strain evidence="1 2">YC-XJ2</strain>
        <plasmid evidence="2">p-b-sy</plasmid>
    </source>
</reference>
<evidence type="ECO:0000313" key="2">
    <source>
        <dbReference type="Proteomes" id="UP000502611"/>
    </source>
</evidence>
<dbReference type="RefSeq" id="WP_120694215.1">
    <property type="nucleotide sequence ID" value="NZ_CP053023.1"/>
</dbReference>
<dbReference type="EMBL" id="CP053023">
    <property type="protein sequence ID" value="QJR06132.1"/>
    <property type="molecule type" value="Genomic_DNA"/>
</dbReference>
<dbReference type="AlphaFoldDB" id="A0A6M4GFQ8"/>
<geneLocation type="plasmid" evidence="2">
    <name>p-b-sy</name>
</geneLocation>
<accession>A0A6M4GFQ8</accession>
<evidence type="ECO:0000313" key="1">
    <source>
        <dbReference type="EMBL" id="QJR06132.1"/>
    </source>
</evidence>
<dbReference type="OrthoDB" id="7594254at2"/>
<proteinExistence type="predicted"/>
<sequence>MARPRTKTRRMTVKELVRQQRGELYATGHQNLNMALPSGLIDEIDTLKKRYRLRSRDAVVARIIRKCMATVSPDDFVQRAADGDATLRRISPIVANELADYVQQVQRRFRNMPYGPVFEMIFAEIGSDLSNPAVQLELIQGGEQ</sequence>